<dbReference type="EMBL" id="CP032549">
    <property type="protein sequence ID" value="QIV87913.1"/>
    <property type="molecule type" value="Genomic_DNA"/>
</dbReference>
<accession>A0A6H0SKC0</accession>
<dbReference type="InterPro" id="IPR034660">
    <property type="entry name" value="DinB/YfiT-like"/>
</dbReference>
<dbReference type="AlphaFoldDB" id="A0A6H0SKC0"/>
<dbReference type="SUPFAM" id="SSF109854">
    <property type="entry name" value="DinB/YfiT-like putative metalloenzymes"/>
    <property type="match status" value="1"/>
</dbReference>
<dbReference type="Gene3D" id="1.20.120.450">
    <property type="entry name" value="dinb family like domain"/>
    <property type="match status" value="1"/>
</dbReference>
<sequence length="208" mass="23071">MQSRIWELVSSERTQLLGVLENFTEDQWHMRTLSEQWQVRDVVAHLTSAGSTGVVAWLVNMFGSALNVDRHNQRLLEKYLGDNDQMTLENFRHSQNLRIAPLNSAAALLGELVVHGQDIAVPCAVEYKPSADAVMEVAKFFVTKDFAVNSKKLVKGLKLSSNDQPFVHGYGPEIRGQLLDLVMVMAGRKDNLAKLEGAGTEILAARLG</sequence>
<evidence type="ECO:0000313" key="2">
    <source>
        <dbReference type="EMBL" id="QIV87913.1"/>
    </source>
</evidence>
<reference evidence="2 3" key="1">
    <citation type="submission" date="2018-09" db="EMBL/GenBank/DDBJ databases">
        <title>Glutamicibacter mishrai S5-52T (LMG 29155T = KCTC 39846T).</title>
        <authorList>
            <person name="Das S.K."/>
        </authorList>
    </citation>
    <scope>NUCLEOTIDE SEQUENCE [LARGE SCALE GENOMIC DNA]</scope>
    <source>
        <strain evidence="2 3">S5-52</strain>
    </source>
</reference>
<organism evidence="2 3">
    <name type="scientific">Glutamicibacter mishrai</name>
    <dbReference type="NCBI Taxonomy" id="1775880"/>
    <lineage>
        <taxon>Bacteria</taxon>
        <taxon>Bacillati</taxon>
        <taxon>Actinomycetota</taxon>
        <taxon>Actinomycetes</taxon>
        <taxon>Micrococcales</taxon>
        <taxon>Micrococcaceae</taxon>
        <taxon>Glutamicibacter</taxon>
    </lineage>
</organism>
<evidence type="ECO:0000313" key="3">
    <source>
        <dbReference type="Proteomes" id="UP000502331"/>
    </source>
</evidence>
<dbReference type="InterPro" id="IPR017517">
    <property type="entry name" value="Maleyloyr_isom"/>
</dbReference>
<dbReference type="GO" id="GO:0046872">
    <property type="term" value="F:metal ion binding"/>
    <property type="evidence" value="ECO:0007669"/>
    <property type="project" value="InterPro"/>
</dbReference>
<dbReference type="Pfam" id="PF11716">
    <property type="entry name" value="MDMPI_N"/>
    <property type="match status" value="1"/>
</dbReference>
<gene>
    <name evidence="2" type="ORF">D3791_12820</name>
</gene>
<feature type="domain" description="Mycothiol-dependent maleylpyruvate isomerase metal-binding" evidence="1">
    <location>
        <begin position="11"/>
        <end position="51"/>
    </location>
</feature>
<dbReference type="NCBIfam" id="TIGR03083">
    <property type="entry name" value="maleylpyruvate isomerase family mycothiol-dependent enzyme"/>
    <property type="match status" value="1"/>
</dbReference>
<dbReference type="GO" id="GO:0016853">
    <property type="term" value="F:isomerase activity"/>
    <property type="evidence" value="ECO:0007669"/>
    <property type="project" value="UniProtKB-KW"/>
</dbReference>
<proteinExistence type="predicted"/>
<keyword evidence="3" id="KW-1185">Reference proteome</keyword>
<dbReference type="RefSeq" id="WP_172512447.1">
    <property type="nucleotide sequence ID" value="NZ_CP032549.1"/>
</dbReference>
<keyword evidence="2" id="KW-0413">Isomerase</keyword>
<evidence type="ECO:0000259" key="1">
    <source>
        <dbReference type="Pfam" id="PF11716"/>
    </source>
</evidence>
<protein>
    <submittedName>
        <fullName evidence="2">Maleylpyruvate isomerase family mycothiol-dependent enzyme</fullName>
    </submittedName>
</protein>
<keyword evidence="2" id="KW-0670">Pyruvate</keyword>
<dbReference type="Proteomes" id="UP000502331">
    <property type="component" value="Chromosome"/>
</dbReference>
<dbReference type="InterPro" id="IPR024344">
    <property type="entry name" value="MDMPI_metal-binding"/>
</dbReference>
<name>A0A6H0SKC0_9MICC</name>